<dbReference type="AlphaFoldDB" id="A0A1A8C1D4"/>
<evidence type="ECO:0000313" key="2">
    <source>
        <dbReference type="EMBL" id="SBP73687.1"/>
    </source>
</evidence>
<evidence type="ECO:0000256" key="1">
    <source>
        <dbReference type="SAM" id="Phobius"/>
    </source>
</evidence>
<name>A0A1A8C1D4_NOTKA</name>
<feature type="non-terminal residue" evidence="2">
    <location>
        <position position="66"/>
    </location>
</feature>
<sequence>IPGIYQTGSENNFYLLLLFFFFFGRRGPIVMLCVPLMCLLVLCVSLSFLSPLQVLLMCLLVFPSSL</sequence>
<feature type="non-terminal residue" evidence="2">
    <location>
        <position position="1"/>
    </location>
</feature>
<feature type="transmembrane region" description="Helical" evidence="1">
    <location>
        <begin position="12"/>
        <end position="32"/>
    </location>
</feature>
<reference evidence="2" key="1">
    <citation type="submission" date="2016-05" db="EMBL/GenBank/DDBJ databases">
        <authorList>
            <person name="Lavstsen T."/>
            <person name="Jespersen J.S."/>
        </authorList>
    </citation>
    <scope>NUCLEOTIDE SEQUENCE</scope>
    <source>
        <tissue evidence="2">Brain</tissue>
    </source>
</reference>
<accession>A0A1A8C1D4</accession>
<organism evidence="2">
    <name type="scientific">Nothobranchius kadleci</name>
    <name type="common">African annual killifish</name>
    <dbReference type="NCBI Taxonomy" id="1051664"/>
    <lineage>
        <taxon>Eukaryota</taxon>
        <taxon>Metazoa</taxon>
        <taxon>Chordata</taxon>
        <taxon>Craniata</taxon>
        <taxon>Vertebrata</taxon>
        <taxon>Euteleostomi</taxon>
        <taxon>Actinopterygii</taxon>
        <taxon>Neopterygii</taxon>
        <taxon>Teleostei</taxon>
        <taxon>Neoteleostei</taxon>
        <taxon>Acanthomorphata</taxon>
        <taxon>Ovalentaria</taxon>
        <taxon>Atherinomorphae</taxon>
        <taxon>Cyprinodontiformes</taxon>
        <taxon>Nothobranchiidae</taxon>
        <taxon>Nothobranchius</taxon>
    </lineage>
</organism>
<dbReference type="EMBL" id="HADZ01009746">
    <property type="protein sequence ID" value="SBP73687.1"/>
    <property type="molecule type" value="Transcribed_RNA"/>
</dbReference>
<reference evidence="2" key="2">
    <citation type="submission" date="2016-06" db="EMBL/GenBank/DDBJ databases">
        <title>The genome of a short-lived fish provides insights into sex chromosome evolution and the genetic control of aging.</title>
        <authorList>
            <person name="Reichwald K."/>
            <person name="Felder M."/>
            <person name="Petzold A."/>
            <person name="Koch P."/>
            <person name="Groth M."/>
            <person name="Platzer M."/>
        </authorList>
    </citation>
    <scope>NUCLEOTIDE SEQUENCE</scope>
    <source>
        <tissue evidence="2">Brain</tissue>
    </source>
</reference>
<gene>
    <name evidence="2" type="primary">CABZ01084505.1</name>
</gene>
<keyword evidence="1" id="KW-1133">Transmembrane helix</keyword>
<keyword evidence="1" id="KW-0472">Membrane</keyword>
<feature type="transmembrane region" description="Helical" evidence="1">
    <location>
        <begin position="39"/>
        <end position="62"/>
    </location>
</feature>
<proteinExistence type="predicted"/>
<keyword evidence="1" id="KW-0812">Transmembrane</keyword>
<protein>
    <submittedName>
        <fullName evidence="2">Uncharacterized protein</fullName>
    </submittedName>
</protein>